<organism evidence="3 4">
    <name type="scientific">Apophysomyces ossiformis</name>
    <dbReference type="NCBI Taxonomy" id="679940"/>
    <lineage>
        <taxon>Eukaryota</taxon>
        <taxon>Fungi</taxon>
        <taxon>Fungi incertae sedis</taxon>
        <taxon>Mucoromycota</taxon>
        <taxon>Mucoromycotina</taxon>
        <taxon>Mucoromycetes</taxon>
        <taxon>Mucorales</taxon>
        <taxon>Mucorineae</taxon>
        <taxon>Mucoraceae</taxon>
        <taxon>Apophysomyces</taxon>
    </lineage>
</organism>
<feature type="compositionally biased region" description="Basic and acidic residues" evidence="2">
    <location>
        <begin position="19"/>
        <end position="31"/>
    </location>
</feature>
<evidence type="ECO:0000256" key="2">
    <source>
        <dbReference type="SAM" id="MobiDB-lite"/>
    </source>
</evidence>
<accession>A0A8H7BZ88</accession>
<gene>
    <name evidence="3" type="ORF">EC973_007676</name>
</gene>
<feature type="coiled-coil region" evidence="1">
    <location>
        <begin position="151"/>
        <end position="204"/>
    </location>
</feature>
<protein>
    <submittedName>
        <fullName evidence="3">Uncharacterized protein</fullName>
    </submittedName>
</protein>
<reference evidence="3" key="1">
    <citation type="submission" date="2020-01" db="EMBL/GenBank/DDBJ databases">
        <title>Genome Sequencing of Three Apophysomyces-Like Fungal Strains Confirms a Novel Fungal Genus in the Mucoromycota with divergent Burkholderia-like Endosymbiotic Bacteria.</title>
        <authorList>
            <person name="Stajich J.E."/>
            <person name="Macias A.M."/>
            <person name="Carter-House D."/>
            <person name="Lovett B."/>
            <person name="Kasson L.R."/>
            <person name="Berry K."/>
            <person name="Grigoriev I."/>
            <person name="Chang Y."/>
            <person name="Spatafora J."/>
            <person name="Kasson M.T."/>
        </authorList>
    </citation>
    <scope>NUCLEOTIDE SEQUENCE</scope>
    <source>
        <strain evidence="3">NRRL A-21654</strain>
    </source>
</reference>
<proteinExistence type="predicted"/>
<dbReference type="OrthoDB" id="5573535at2759"/>
<keyword evidence="4" id="KW-1185">Reference proteome</keyword>
<sequence length="331" mass="37771">MSKRLAENGESSQAKRVRRENNDHATTCHDPECEGCDVGDVEISFVSTDDAGEEHSTQPTAQELLNMALEEEDTEMARRLFDMAVERFQKDEPDNRIGYAACLVELGRSVQVEESIREGLDILRQETKKTSELPTQLKLAQAAIALASAIRRQKNALFEQLQSELENSEGEEDEVAVAELMKKQELAKEEIKLYKEAVDALDKAFGKLDKDNDSLVKETWTTMHDLYSYCRLMDQPLHHAHICTISDAIIHYVELFPYEDNDNLMALWAASLLNKQQFLEAADEKKTICEQSEKLLEKASSIYEKKHDRESAWIWELVSKRISTLLRLTCA</sequence>
<name>A0A8H7BZ88_9FUNG</name>
<keyword evidence="1" id="KW-0175">Coiled coil</keyword>
<feature type="region of interest" description="Disordered" evidence="2">
    <location>
        <begin position="1"/>
        <end position="31"/>
    </location>
</feature>
<evidence type="ECO:0000256" key="1">
    <source>
        <dbReference type="SAM" id="Coils"/>
    </source>
</evidence>
<evidence type="ECO:0000313" key="4">
    <source>
        <dbReference type="Proteomes" id="UP000605846"/>
    </source>
</evidence>
<dbReference type="EMBL" id="JABAYA010000006">
    <property type="protein sequence ID" value="KAF7731845.1"/>
    <property type="molecule type" value="Genomic_DNA"/>
</dbReference>
<comment type="caution">
    <text evidence="3">The sequence shown here is derived from an EMBL/GenBank/DDBJ whole genome shotgun (WGS) entry which is preliminary data.</text>
</comment>
<dbReference type="AlphaFoldDB" id="A0A8H7BZ88"/>
<evidence type="ECO:0000313" key="3">
    <source>
        <dbReference type="EMBL" id="KAF7731845.1"/>
    </source>
</evidence>
<dbReference type="Proteomes" id="UP000605846">
    <property type="component" value="Unassembled WGS sequence"/>
</dbReference>